<keyword evidence="6" id="KW-0645">Protease</keyword>
<evidence type="ECO:0000256" key="2">
    <source>
        <dbReference type="ARBA" id="ARBA00022729"/>
    </source>
</evidence>
<keyword evidence="6" id="KW-0482">Metalloprotease</keyword>
<proteinExistence type="inferred from homology"/>
<comment type="similarity">
    <text evidence="1 5 6">Belongs to the peptidase M2 family.</text>
</comment>
<keyword evidence="6" id="KW-0378">Hydrolase</keyword>
<keyword evidence="4 6" id="KW-0325">Glycoprotein</keyword>
<evidence type="ECO:0000256" key="5">
    <source>
        <dbReference type="PROSITE-ProRule" id="PRU01355"/>
    </source>
</evidence>
<dbReference type="EMBL" id="JAPWTJ010000043">
    <property type="protein sequence ID" value="KAJ8984247.1"/>
    <property type="molecule type" value="Genomic_DNA"/>
</dbReference>
<evidence type="ECO:0000313" key="7">
    <source>
        <dbReference type="EMBL" id="KAJ8984247.1"/>
    </source>
</evidence>
<dbReference type="PANTHER" id="PTHR10514">
    <property type="entry name" value="ANGIOTENSIN-CONVERTING ENZYME"/>
    <property type="match status" value="1"/>
</dbReference>
<dbReference type="Pfam" id="PF01401">
    <property type="entry name" value="Peptidase_M2"/>
    <property type="match status" value="1"/>
</dbReference>
<protein>
    <recommendedName>
        <fullName evidence="6">Angiotensin-converting enzyme</fullName>
        <ecNumber evidence="6">3.4.-.-</ecNumber>
    </recommendedName>
</protein>
<keyword evidence="8" id="KW-1185">Reference proteome</keyword>
<feature type="disulfide bond" evidence="5">
    <location>
        <begin position="411"/>
        <end position="429"/>
    </location>
</feature>
<keyword evidence="2" id="KW-0732">Signal</keyword>
<dbReference type="EC" id="3.4.-.-" evidence="6"/>
<evidence type="ECO:0000256" key="6">
    <source>
        <dbReference type="RuleBase" id="RU361144"/>
    </source>
</evidence>
<organism evidence="7 8">
    <name type="scientific">Molorchus minor</name>
    <dbReference type="NCBI Taxonomy" id="1323400"/>
    <lineage>
        <taxon>Eukaryota</taxon>
        <taxon>Metazoa</taxon>
        <taxon>Ecdysozoa</taxon>
        <taxon>Arthropoda</taxon>
        <taxon>Hexapoda</taxon>
        <taxon>Insecta</taxon>
        <taxon>Pterygota</taxon>
        <taxon>Neoptera</taxon>
        <taxon>Endopterygota</taxon>
        <taxon>Coleoptera</taxon>
        <taxon>Polyphaga</taxon>
        <taxon>Cucujiformia</taxon>
        <taxon>Chrysomeloidea</taxon>
        <taxon>Cerambycidae</taxon>
        <taxon>Lamiinae</taxon>
        <taxon>Monochamini</taxon>
        <taxon>Molorchus</taxon>
    </lineage>
</organism>
<dbReference type="PROSITE" id="PS52011">
    <property type="entry name" value="PEPTIDASE_M2"/>
    <property type="match status" value="1"/>
</dbReference>
<evidence type="ECO:0000256" key="4">
    <source>
        <dbReference type="ARBA" id="ARBA00023180"/>
    </source>
</evidence>
<dbReference type="PRINTS" id="PR00791">
    <property type="entry name" value="PEPDIPTASEA"/>
</dbReference>
<dbReference type="InterPro" id="IPR001548">
    <property type="entry name" value="Peptidase_M2"/>
</dbReference>
<comment type="caution">
    <text evidence="7">The sequence shown here is derived from an EMBL/GenBank/DDBJ whole genome shotgun (WGS) entry which is preliminary data.</text>
</comment>
<keyword evidence="6" id="KW-0479">Metal-binding</keyword>
<name>A0ABQ9K3T7_9CUCU</name>
<evidence type="ECO:0000256" key="3">
    <source>
        <dbReference type="ARBA" id="ARBA00023157"/>
    </source>
</evidence>
<comment type="caution">
    <text evidence="5">Lacks conserved residue(s) required for the propagation of feature annotation.</text>
</comment>
<accession>A0ABQ9K3T7</accession>
<evidence type="ECO:0000256" key="1">
    <source>
        <dbReference type="ARBA" id="ARBA00008139"/>
    </source>
</evidence>
<evidence type="ECO:0000313" key="8">
    <source>
        <dbReference type="Proteomes" id="UP001162164"/>
    </source>
</evidence>
<keyword evidence="3 5" id="KW-1015">Disulfide bond</keyword>
<reference evidence="7" key="1">
    <citation type="journal article" date="2023" name="Insect Mol. Biol.">
        <title>Genome sequencing provides insights into the evolution of gene families encoding plant cell wall-degrading enzymes in longhorned beetles.</title>
        <authorList>
            <person name="Shin N.R."/>
            <person name="Okamura Y."/>
            <person name="Kirsch R."/>
            <person name="Pauchet Y."/>
        </authorList>
    </citation>
    <scope>NUCLEOTIDE SEQUENCE</scope>
    <source>
        <strain evidence="7">MMC_N1</strain>
    </source>
</reference>
<dbReference type="PANTHER" id="PTHR10514:SF27">
    <property type="entry name" value="ANGIOTENSIN-CONVERTING ENZYME"/>
    <property type="match status" value="1"/>
</dbReference>
<sequence length="525" mass="60835">MATSFMDGTRICPYKKQNCNLQEEGVAPDKVMGKSVDYDELVYVWTAFRDATGPKIKKTYIDLSNESARLNNFTDRGAQWRSLYEDDNFIDNMEKLWRQVRPLYIELHKYVGRKLKMRYRSKLDISDGLIPDNVFGEAQPIFWTNISDIARPFPSASKLDLDVDAALIKQGYTPLRMFQTVDKFFQSLGLLPMAVAYNESAGAVIQEPADKSIFCGGGGSAWTFCDKKNIQFSNCFRIKMCTKVTYEDLIIAHHEMGHIQYFMQMEDQPFMFREPPNRAFNEAIGDLITLSVATPNHLPGINLLNDYIESAEADINNLMDMALLKVSFMPFGLLGDKWRWDAFRGSVTEDKWNTHWWEYKRSYQSIKSRLRDQMKEILILVLCLPLSSMNKISRKYYLSRVLQFQFYKGLCIATGQYDPANKVVSLHKCNFYNSTLVGNRIRDAMRLGRSEHWSVPFEILTGNKTISAEPLLEYFEPLHTFLKGENGEYERFLSELIDPRIEVPNVSGLLFSFDEIKEEDFRRSR</sequence>
<dbReference type="CDD" id="cd06461">
    <property type="entry name" value="M2_ACE"/>
    <property type="match status" value="1"/>
</dbReference>
<comment type="cofactor">
    <cofactor evidence="6">
        <name>Zn(2+)</name>
        <dbReference type="ChEBI" id="CHEBI:29105"/>
    </cofactor>
    <text evidence="6">Binds 1 zinc ion per subunit.</text>
</comment>
<dbReference type="Proteomes" id="UP001162164">
    <property type="component" value="Unassembled WGS sequence"/>
</dbReference>
<keyword evidence="6" id="KW-0862">Zinc</keyword>
<gene>
    <name evidence="7" type="ORF">NQ317_007479</name>
</gene>
<keyword evidence="6" id="KW-0121">Carboxypeptidase</keyword>
<dbReference type="SUPFAM" id="SSF55486">
    <property type="entry name" value="Metalloproteases ('zincins'), catalytic domain"/>
    <property type="match status" value="1"/>
</dbReference>